<name>A0A0W0WBN8_9GAMM</name>
<dbReference type="NCBIfam" id="TIGR01249">
    <property type="entry name" value="pro_imino_pep_1"/>
    <property type="match status" value="1"/>
</dbReference>
<dbReference type="EMBL" id="LNYH01000038">
    <property type="protein sequence ID" value="KTD29730.1"/>
    <property type="molecule type" value="Genomic_DNA"/>
</dbReference>
<evidence type="ECO:0000256" key="7">
    <source>
        <dbReference type="ARBA" id="ARBA00022490"/>
    </source>
</evidence>
<evidence type="ECO:0000256" key="5">
    <source>
        <dbReference type="ARBA" id="ARBA00021843"/>
    </source>
</evidence>
<sequence>MQILYPSIKPYATHQLPVGKPHVLYIEETGNREGIPVMILHAGPGAGGSNHLRRFFDPRHYRIILFDQRGCGRSTPHAETRDNSTPALLDDIEAIRAHLQLNHFVLFGGGWGSLLALLYAELYPQNVTALLLHQIFLGRQQDIDWLYKFGANQVYPDYWQEFSQFVPEDQLDNIPLYYAECLQGNNELARMSAAKNWALWQARCSSMQPHLNVIDQYSDPHFALALSTLESHFISHRYFIEEGQILENAHKIRHIPAYLIHGRYDMICPLTGAWALHQLLPASSLRIIRDAGHSDQEPGIIDALIQASVEICKQNMDAC</sequence>
<dbReference type="GO" id="GO:0005737">
    <property type="term" value="C:cytoplasm"/>
    <property type="evidence" value="ECO:0007669"/>
    <property type="project" value="UniProtKB-SubCell"/>
</dbReference>
<dbReference type="InterPro" id="IPR002410">
    <property type="entry name" value="Peptidase_S33"/>
</dbReference>
<reference evidence="15 17" key="2">
    <citation type="submission" date="2019-03" db="EMBL/GenBank/DDBJ databases">
        <title>Diverse conjugative elements silence natural transformation in Legionella species.</title>
        <authorList>
            <person name="Durieux I."/>
            <person name="Ginevra C."/>
            <person name="Attaiech L."/>
            <person name="Picq K."/>
            <person name="Juan P.A."/>
            <person name="Jarraud S."/>
            <person name="Charpentier X."/>
        </authorList>
    </citation>
    <scope>NUCLEOTIDE SEQUENCE [LARGE SCALE GENOMIC DNA]</scope>
    <source>
        <strain evidence="15 17">HL-0427-4011</strain>
    </source>
</reference>
<dbReference type="EMBL" id="CP038254">
    <property type="protein sequence ID" value="QBR83700.1"/>
    <property type="molecule type" value="Genomic_DNA"/>
</dbReference>
<evidence type="ECO:0000256" key="11">
    <source>
        <dbReference type="PIRNR" id="PIRNR006431"/>
    </source>
</evidence>
<dbReference type="AlphaFoldDB" id="A0A0W0WBN8"/>
<evidence type="ECO:0000313" key="17">
    <source>
        <dbReference type="Proteomes" id="UP000295517"/>
    </source>
</evidence>
<dbReference type="PANTHER" id="PTHR43722:SF1">
    <property type="entry name" value="PROLINE IMINOPEPTIDASE"/>
    <property type="match status" value="1"/>
</dbReference>
<evidence type="ECO:0000313" key="16">
    <source>
        <dbReference type="Proteomes" id="UP000054761"/>
    </source>
</evidence>
<evidence type="ECO:0000256" key="9">
    <source>
        <dbReference type="ARBA" id="ARBA00022801"/>
    </source>
</evidence>
<dbReference type="OrthoDB" id="9796770at2"/>
<protein>
    <recommendedName>
        <fullName evidence="5 11">Proline iminopeptidase</fullName>
        <shortName evidence="11">PIP</shortName>
        <ecNumber evidence="4 11">3.4.11.5</ecNumber>
    </recommendedName>
    <alternativeName>
        <fullName evidence="10 11">Prolyl aminopeptidase</fullName>
    </alternativeName>
</protein>
<keyword evidence="16" id="KW-1185">Reference proteome</keyword>
<evidence type="ECO:0000256" key="8">
    <source>
        <dbReference type="ARBA" id="ARBA00022670"/>
    </source>
</evidence>
<dbReference type="PIRSF" id="PIRSF006431">
    <property type="entry name" value="Pept_S33"/>
    <property type="match status" value="1"/>
</dbReference>
<evidence type="ECO:0000256" key="12">
    <source>
        <dbReference type="RuleBase" id="RU003421"/>
    </source>
</evidence>
<dbReference type="RefSeq" id="WP_058501165.1">
    <property type="nucleotide sequence ID" value="NZ_CAAAJA010000017.1"/>
</dbReference>
<evidence type="ECO:0000313" key="14">
    <source>
        <dbReference type="EMBL" id="KTD29730.1"/>
    </source>
</evidence>
<dbReference type="PANTHER" id="PTHR43722">
    <property type="entry name" value="PROLINE IMINOPEPTIDASE"/>
    <property type="match status" value="1"/>
</dbReference>
<dbReference type="Gene3D" id="3.40.50.1820">
    <property type="entry name" value="alpha/beta hydrolase"/>
    <property type="match status" value="1"/>
</dbReference>
<dbReference type="PRINTS" id="PR00793">
    <property type="entry name" value="PROAMNOPTASE"/>
</dbReference>
<keyword evidence="8 11" id="KW-0645">Protease</keyword>
<proteinExistence type="inferred from homology"/>
<evidence type="ECO:0000256" key="3">
    <source>
        <dbReference type="ARBA" id="ARBA00010088"/>
    </source>
</evidence>
<comment type="subcellular location">
    <subcellularLocation>
        <location evidence="2 11">Cytoplasm</location>
    </subcellularLocation>
</comment>
<reference evidence="14 16" key="1">
    <citation type="submission" date="2015-11" db="EMBL/GenBank/DDBJ databases">
        <title>Genomic analysis of 38 Legionella species identifies large and diverse effector repertoires.</title>
        <authorList>
            <person name="Burstein D."/>
            <person name="Amaro F."/>
            <person name="Zusman T."/>
            <person name="Lifshitz Z."/>
            <person name="Cohen O."/>
            <person name="Gilbert J.A."/>
            <person name="Pupko T."/>
            <person name="Shuman H.A."/>
            <person name="Segal G."/>
        </authorList>
    </citation>
    <scope>NUCLEOTIDE SEQUENCE [LARGE SCALE GENOMIC DNA]</scope>
    <source>
        <strain evidence="14 16">Bercovier 4</strain>
    </source>
</reference>
<feature type="domain" description="AB hydrolase-1" evidence="13">
    <location>
        <begin position="36"/>
        <end position="297"/>
    </location>
</feature>
<organism evidence="14 16">
    <name type="scientific">Legionella israelensis</name>
    <dbReference type="NCBI Taxonomy" id="454"/>
    <lineage>
        <taxon>Bacteria</taxon>
        <taxon>Pseudomonadati</taxon>
        <taxon>Pseudomonadota</taxon>
        <taxon>Gammaproteobacteria</taxon>
        <taxon>Legionellales</taxon>
        <taxon>Legionellaceae</taxon>
        <taxon>Legionella</taxon>
    </lineage>
</organism>
<keyword evidence="9 11" id="KW-0378">Hydrolase</keyword>
<evidence type="ECO:0000256" key="2">
    <source>
        <dbReference type="ARBA" id="ARBA00004496"/>
    </source>
</evidence>
<dbReference type="GO" id="GO:0006508">
    <property type="term" value="P:proteolysis"/>
    <property type="evidence" value="ECO:0007669"/>
    <property type="project" value="UniProtKB-KW"/>
</dbReference>
<dbReference type="Proteomes" id="UP000295517">
    <property type="component" value="Chromosome"/>
</dbReference>
<dbReference type="PATRIC" id="fig|454.4.peg.852"/>
<dbReference type="SUPFAM" id="SSF53474">
    <property type="entry name" value="alpha/beta-Hydrolases"/>
    <property type="match status" value="1"/>
</dbReference>
<keyword evidence="7 11" id="KW-0963">Cytoplasm</keyword>
<dbReference type="InterPro" id="IPR000073">
    <property type="entry name" value="AB_hydrolase_1"/>
</dbReference>
<evidence type="ECO:0000256" key="6">
    <source>
        <dbReference type="ARBA" id="ARBA00022438"/>
    </source>
</evidence>
<evidence type="ECO:0000256" key="4">
    <source>
        <dbReference type="ARBA" id="ARBA00012568"/>
    </source>
</evidence>
<keyword evidence="6 11" id="KW-0031">Aminopeptidase</keyword>
<dbReference type="InterPro" id="IPR005944">
    <property type="entry name" value="Pro_iminopeptidase"/>
</dbReference>
<dbReference type="InterPro" id="IPR029058">
    <property type="entry name" value="AB_hydrolase_fold"/>
</dbReference>
<dbReference type="Proteomes" id="UP000054761">
    <property type="component" value="Unassembled WGS sequence"/>
</dbReference>
<comment type="catalytic activity">
    <reaction evidence="1 11 12">
        <text>Release of N-terminal proline from a peptide.</text>
        <dbReference type="EC" id="3.4.11.5"/>
    </reaction>
</comment>
<evidence type="ECO:0000259" key="13">
    <source>
        <dbReference type="Pfam" id="PF00561"/>
    </source>
</evidence>
<dbReference type="EC" id="3.4.11.5" evidence="4 11"/>
<dbReference type="Pfam" id="PF00561">
    <property type="entry name" value="Abhydrolase_1"/>
    <property type="match status" value="1"/>
</dbReference>
<evidence type="ECO:0000313" key="15">
    <source>
        <dbReference type="EMBL" id="QBR83700.1"/>
    </source>
</evidence>
<evidence type="ECO:0000256" key="10">
    <source>
        <dbReference type="ARBA" id="ARBA00029605"/>
    </source>
</evidence>
<evidence type="ECO:0000256" key="1">
    <source>
        <dbReference type="ARBA" id="ARBA00001585"/>
    </source>
</evidence>
<dbReference type="GO" id="GO:0004177">
    <property type="term" value="F:aminopeptidase activity"/>
    <property type="evidence" value="ECO:0007669"/>
    <property type="project" value="UniProtKB-UniRule"/>
</dbReference>
<comment type="similarity">
    <text evidence="3 11 12">Belongs to the peptidase S33 family.</text>
</comment>
<dbReference type="STRING" id="454.Lisr_0790"/>
<accession>A0A0W0WBN8</accession>
<gene>
    <name evidence="14" type="primary">pip</name>
    <name evidence="15" type="ORF">E3983_04625</name>
    <name evidence="14" type="ORF">Lisr_0790</name>
</gene>